<reference evidence="1" key="1">
    <citation type="journal article" date="2023" name="G3 (Bethesda)">
        <title>Whole genome assembly and annotation of the endangered Caribbean coral Acropora cervicornis.</title>
        <authorList>
            <person name="Selwyn J.D."/>
            <person name="Vollmer S.V."/>
        </authorList>
    </citation>
    <scope>NUCLEOTIDE SEQUENCE</scope>
    <source>
        <strain evidence="1">K2</strain>
    </source>
</reference>
<keyword evidence="2" id="KW-1185">Reference proteome</keyword>
<comment type="caution">
    <text evidence="1">The sequence shown here is derived from an EMBL/GenBank/DDBJ whole genome shotgun (WGS) entry which is preliminary data.</text>
</comment>
<reference evidence="1" key="2">
    <citation type="journal article" date="2023" name="Science">
        <title>Genomic signatures of disease resistance in endangered staghorn corals.</title>
        <authorList>
            <person name="Vollmer S.V."/>
            <person name="Selwyn J.D."/>
            <person name="Despard B.A."/>
            <person name="Roesel C.L."/>
        </authorList>
    </citation>
    <scope>NUCLEOTIDE SEQUENCE</scope>
    <source>
        <strain evidence="1">K2</strain>
    </source>
</reference>
<evidence type="ECO:0000313" key="1">
    <source>
        <dbReference type="EMBL" id="KAK2559275.1"/>
    </source>
</evidence>
<name>A0AAD9QDM5_ACRCE</name>
<dbReference type="Proteomes" id="UP001249851">
    <property type="component" value="Unassembled WGS sequence"/>
</dbReference>
<gene>
    <name evidence="1" type="ORF">P5673_018424</name>
</gene>
<proteinExistence type="predicted"/>
<sequence length="171" mass="19260">MILLDVLNFHVMGMVVSLKLKHLPFCMAILFAEDCDLYRRTGALILEPSSLLRRREVQCNVCFAFGYSSHSGNSTLTSLSEIIQNLELTLPMQIKFTNLQYSAIKFYLIGPKNTSHEVVAIAVCFVSFTITCQNSCSCLVMCRMKLTCQVIRSHEHSGLKTLIQEPTHVPI</sequence>
<protein>
    <submittedName>
        <fullName evidence="1">Uncharacterized protein</fullName>
    </submittedName>
</protein>
<evidence type="ECO:0000313" key="2">
    <source>
        <dbReference type="Proteomes" id="UP001249851"/>
    </source>
</evidence>
<organism evidence="1 2">
    <name type="scientific">Acropora cervicornis</name>
    <name type="common">Staghorn coral</name>
    <dbReference type="NCBI Taxonomy" id="6130"/>
    <lineage>
        <taxon>Eukaryota</taxon>
        <taxon>Metazoa</taxon>
        <taxon>Cnidaria</taxon>
        <taxon>Anthozoa</taxon>
        <taxon>Hexacorallia</taxon>
        <taxon>Scleractinia</taxon>
        <taxon>Astrocoeniina</taxon>
        <taxon>Acroporidae</taxon>
        <taxon>Acropora</taxon>
    </lineage>
</organism>
<accession>A0AAD9QDM5</accession>
<dbReference type="AlphaFoldDB" id="A0AAD9QDM5"/>
<dbReference type="EMBL" id="JARQWQ010000041">
    <property type="protein sequence ID" value="KAK2559275.1"/>
    <property type="molecule type" value="Genomic_DNA"/>
</dbReference>